<proteinExistence type="predicted"/>
<evidence type="ECO:0000313" key="1">
    <source>
        <dbReference type="EMBL" id="KKK76307.1"/>
    </source>
</evidence>
<protein>
    <submittedName>
        <fullName evidence="1">Uncharacterized protein</fullName>
    </submittedName>
</protein>
<dbReference type="AlphaFoldDB" id="A0A0F8Y4G1"/>
<reference evidence="1" key="1">
    <citation type="journal article" date="2015" name="Nature">
        <title>Complex archaea that bridge the gap between prokaryotes and eukaryotes.</title>
        <authorList>
            <person name="Spang A."/>
            <person name="Saw J.H."/>
            <person name="Jorgensen S.L."/>
            <person name="Zaremba-Niedzwiedzka K."/>
            <person name="Martijn J."/>
            <person name="Lind A.E."/>
            <person name="van Eijk R."/>
            <person name="Schleper C."/>
            <person name="Guy L."/>
            <person name="Ettema T.J."/>
        </authorList>
    </citation>
    <scope>NUCLEOTIDE SEQUENCE</scope>
</reference>
<accession>A0A0F8Y4G1</accession>
<feature type="non-terminal residue" evidence="1">
    <location>
        <position position="1"/>
    </location>
</feature>
<organism evidence="1">
    <name type="scientific">marine sediment metagenome</name>
    <dbReference type="NCBI Taxonomy" id="412755"/>
    <lineage>
        <taxon>unclassified sequences</taxon>
        <taxon>metagenomes</taxon>
        <taxon>ecological metagenomes</taxon>
    </lineage>
</organism>
<dbReference type="EMBL" id="LAZR01055464">
    <property type="protein sequence ID" value="KKK76307.1"/>
    <property type="molecule type" value="Genomic_DNA"/>
</dbReference>
<gene>
    <name evidence="1" type="ORF">LCGC14_2865000</name>
</gene>
<comment type="caution">
    <text evidence="1">The sequence shown here is derived from an EMBL/GenBank/DDBJ whole genome shotgun (WGS) entry which is preliminary data.</text>
</comment>
<name>A0A0F8Y4G1_9ZZZZ</name>
<sequence length="138" mass="15160">SQVNYEAAKIQYDEATGNLDTIADNRNKWLARAQLPVPGLAFDFEKPCVLYNGVPLQQASTSEQLRIGAAIAMACRPELRVIRVRDGNCLDAQSLGMLSAMAKENDFQLWIEKVDETGEIGFFIEDGQVKAIDGAPLT</sequence>